<evidence type="ECO:0000313" key="6">
    <source>
        <dbReference type="Proteomes" id="UP000193391"/>
    </source>
</evidence>
<dbReference type="OrthoDB" id="7768882at2"/>
<dbReference type="GO" id="GO:0003700">
    <property type="term" value="F:DNA-binding transcription factor activity"/>
    <property type="evidence" value="ECO:0007669"/>
    <property type="project" value="InterPro"/>
</dbReference>
<evidence type="ECO:0000259" key="4">
    <source>
        <dbReference type="PROSITE" id="PS50949"/>
    </source>
</evidence>
<dbReference type="InterPro" id="IPR008920">
    <property type="entry name" value="TF_FadR/GntR_C"/>
</dbReference>
<dbReference type="SUPFAM" id="SSF46785">
    <property type="entry name" value="Winged helix' DNA-binding domain"/>
    <property type="match status" value="1"/>
</dbReference>
<dbReference type="Gene3D" id="1.10.10.10">
    <property type="entry name" value="Winged helix-like DNA-binding domain superfamily/Winged helix DNA-binding domain"/>
    <property type="match status" value="1"/>
</dbReference>
<dbReference type="InterPro" id="IPR036388">
    <property type="entry name" value="WH-like_DNA-bd_sf"/>
</dbReference>
<reference evidence="5 6" key="1">
    <citation type="submission" date="2014-03" db="EMBL/GenBank/DDBJ databases">
        <title>The draft genome sequence of Thalassospira mesophila JCM 18969.</title>
        <authorList>
            <person name="Lai Q."/>
            <person name="Shao Z."/>
        </authorList>
    </citation>
    <scope>NUCLEOTIDE SEQUENCE [LARGE SCALE GENOMIC DNA]</scope>
    <source>
        <strain evidence="5 6">JCM 18969</strain>
    </source>
</reference>
<accession>A0A1Y2L3A1</accession>
<dbReference type="PANTHER" id="PTHR43537:SF5">
    <property type="entry name" value="UXU OPERON TRANSCRIPTIONAL REGULATOR"/>
    <property type="match status" value="1"/>
</dbReference>
<keyword evidence="3" id="KW-0804">Transcription</keyword>
<dbReference type="Proteomes" id="UP000193391">
    <property type="component" value="Unassembled WGS sequence"/>
</dbReference>
<evidence type="ECO:0000256" key="2">
    <source>
        <dbReference type="ARBA" id="ARBA00023125"/>
    </source>
</evidence>
<protein>
    <submittedName>
        <fullName evidence="5">GntR family transcriptional regulator</fullName>
    </submittedName>
</protein>
<keyword evidence="6" id="KW-1185">Reference proteome</keyword>
<dbReference type="RefSeq" id="WP_085578293.1">
    <property type="nucleotide sequence ID" value="NZ_JFKA01000001.1"/>
</dbReference>
<dbReference type="Pfam" id="PF00392">
    <property type="entry name" value="GntR"/>
    <property type="match status" value="1"/>
</dbReference>
<evidence type="ECO:0000313" key="5">
    <source>
        <dbReference type="EMBL" id="OSQ40297.1"/>
    </source>
</evidence>
<keyword evidence="2" id="KW-0238">DNA-binding</keyword>
<dbReference type="Pfam" id="PF07729">
    <property type="entry name" value="FCD"/>
    <property type="match status" value="1"/>
</dbReference>
<gene>
    <name evidence="5" type="ORF">TMES_00130</name>
</gene>
<dbReference type="InterPro" id="IPR011711">
    <property type="entry name" value="GntR_C"/>
</dbReference>
<evidence type="ECO:0000256" key="1">
    <source>
        <dbReference type="ARBA" id="ARBA00023015"/>
    </source>
</evidence>
<dbReference type="Gene3D" id="1.20.120.530">
    <property type="entry name" value="GntR ligand-binding domain-like"/>
    <property type="match status" value="1"/>
</dbReference>
<dbReference type="SUPFAM" id="SSF48008">
    <property type="entry name" value="GntR ligand-binding domain-like"/>
    <property type="match status" value="1"/>
</dbReference>
<dbReference type="SMART" id="SM00895">
    <property type="entry name" value="FCD"/>
    <property type="match status" value="1"/>
</dbReference>
<proteinExistence type="predicted"/>
<organism evidence="5 6">
    <name type="scientific">Thalassospira mesophila</name>
    <dbReference type="NCBI Taxonomy" id="1293891"/>
    <lineage>
        <taxon>Bacteria</taxon>
        <taxon>Pseudomonadati</taxon>
        <taxon>Pseudomonadota</taxon>
        <taxon>Alphaproteobacteria</taxon>
        <taxon>Rhodospirillales</taxon>
        <taxon>Thalassospiraceae</taxon>
        <taxon>Thalassospira</taxon>
    </lineage>
</organism>
<dbReference type="STRING" id="1293891.TMES_00130"/>
<dbReference type="GO" id="GO:0003677">
    <property type="term" value="F:DNA binding"/>
    <property type="evidence" value="ECO:0007669"/>
    <property type="project" value="UniProtKB-KW"/>
</dbReference>
<dbReference type="PROSITE" id="PS50949">
    <property type="entry name" value="HTH_GNTR"/>
    <property type="match status" value="1"/>
</dbReference>
<comment type="caution">
    <text evidence="5">The sequence shown here is derived from an EMBL/GenBank/DDBJ whole genome shotgun (WGS) entry which is preliminary data.</text>
</comment>
<name>A0A1Y2L3A1_9PROT</name>
<keyword evidence="1" id="KW-0805">Transcription regulation</keyword>
<dbReference type="InterPro" id="IPR000524">
    <property type="entry name" value="Tscrpt_reg_HTH_GntR"/>
</dbReference>
<feature type="domain" description="HTH gntR-type" evidence="4">
    <location>
        <begin position="11"/>
        <end position="78"/>
    </location>
</feature>
<dbReference type="EMBL" id="JFKA01000001">
    <property type="protein sequence ID" value="OSQ40297.1"/>
    <property type="molecule type" value="Genomic_DNA"/>
</dbReference>
<dbReference type="AlphaFoldDB" id="A0A1Y2L3A1"/>
<dbReference type="InterPro" id="IPR036390">
    <property type="entry name" value="WH_DNA-bd_sf"/>
</dbReference>
<dbReference type="PANTHER" id="PTHR43537">
    <property type="entry name" value="TRANSCRIPTIONAL REGULATOR, GNTR FAMILY"/>
    <property type="match status" value="1"/>
</dbReference>
<sequence length="225" mass="25364">MTEAARPRGERSLRSRAYDSFTERLLARDILPGQFLSQRELVEITGMPLGAIRELVPRLEADGLITTVPQRGMQVAHIDLDLVRNAFQLRMFLELEAAALFTINATDDMIGNIRAAHEKVLNDAEKGITPELLERAQAVDWSLHDCIIDSLNNAIISNVYRVNSVKIRLIRQERFRLNETLLTTVMNDHLEIIAGFESRDPDRAVNALRSHLDNARGRALGLGEM</sequence>
<evidence type="ECO:0000256" key="3">
    <source>
        <dbReference type="ARBA" id="ARBA00023163"/>
    </source>
</evidence>